<comment type="caution">
    <text evidence="2">The sequence shown here is derived from an EMBL/GenBank/DDBJ whole genome shotgun (WGS) entry which is preliminary data.</text>
</comment>
<dbReference type="EMBL" id="JACHHG010000007">
    <property type="protein sequence ID" value="MBB6098627.1"/>
    <property type="molecule type" value="Genomic_DNA"/>
</dbReference>
<proteinExistence type="predicted"/>
<organism evidence="2 3">
    <name type="scientific">Deinobacterium chartae</name>
    <dbReference type="NCBI Taxonomy" id="521158"/>
    <lineage>
        <taxon>Bacteria</taxon>
        <taxon>Thermotogati</taxon>
        <taxon>Deinococcota</taxon>
        <taxon>Deinococci</taxon>
        <taxon>Deinococcales</taxon>
        <taxon>Deinococcaceae</taxon>
        <taxon>Deinobacterium</taxon>
    </lineage>
</organism>
<dbReference type="RefSeq" id="WP_183987249.1">
    <property type="nucleotide sequence ID" value="NZ_JACHHG010000007.1"/>
</dbReference>
<keyword evidence="3" id="KW-1185">Reference proteome</keyword>
<gene>
    <name evidence="2" type="ORF">HNR42_002062</name>
</gene>
<sequence>MEIRAINALAALRAVLLAPGAERDREFVQQVMEPTRPLWETALQRMGAPTDTSGAVWEAARRLCFYTPDRGPERALEALGRLEAAGAWEQNLSDLRRASEALAPAAHGVNLPALHFAFVLADPDRMMPGTALYTGATAGPGWAMLLAWPTDYNLPRLSAVSVHELHHQVRFGYEPLFPDLSLGKYLVAEGLAEAFAAELCGEVRLGPWATTLTPADLEPLKPRYRAALQASDFNEVRGYIFGDLEETGAWGVPKLGLPPYAGYAVGYRMVRAYLERSGRSAVEATYLPWQEIVQGSGYLD</sequence>
<dbReference type="Proteomes" id="UP000569951">
    <property type="component" value="Unassembled WGS sequence"/>
</dbReference>
<evidence type="ECO:0000259" key="1">
    <source>
        <dbReference type="Pfam" id="PF10026"/>
    </source>
</evidence>
<evidence type="ECO:0000313" key="2">
    <source>
        <dbReference type="EMBL" id="MBB6098627.1"/>
    </source>
</evidence>
<dbReference type="InterPro" id="IPR018728">
    <property type="entry name" value="DUF2268"/>
</dbReference>
<dbReference type="AlphaFoldDB" id="A0A841HZ07"/>
<name>A0A841HZ07_9DEIO</name>
<dbReference type="Pfam" id="PF10026">
    <property type="entry name" value="DUF2268"/>
    <property type="match status" value="1"/>
</dbReference>
<protein>
    <submittedName>
        <fullName evidence="2">Uncharacterized protein YjaZ</fullName>
    </submittedName>
</protein>
<accession>A0A841HZ07</accession>
<evidence type="ECO:0000313" key="3">
    <source>
        <dbReference type="Proteomes" id="UP000569951"/>
    </source>
</evidence>
<reference evidence="2 3" key="1">
    <citation type="submission" date="2020-08" db="EMBL/GenBank/DDBJ databases">
        <title>Genomic Encyclopedia of Type Strains, Phase IV (KMG-IV): sequencing the most valuable type-strain genomes for metagenomic binning, comparative biology and taxonomic classification.</title>
        <authorList>
            <person name="Goeker M."/>
        </authorList>
    </citation>
    <scope>NUCLEOTIDE SEQUENCE [LARGE SCALE GENOMIC DNA]</scope>
    <source>
        <strain evidence="2 3">DSM 21458</strain>
    </source>
</reference>
<feature type="domain" description="DUF2268" evidence="1">
    <location>
        <begin position="107"/>
        <end position="293"/>
    </location>
</feature>